<keyword evidence="2" id="KW-1185">Reference proteome</keyword>
<proteinExistence type="predicted"/>
<dbReference type="NCBIfam" id="NF040692">
    <property type="entry name" value="recomb_assoc"/>
    <property type="match status" value="1"/>
</dbReference>
<dbReference type="OrthoDB" id="6629240at2"/>
<reference evidence="1 2" key="1">
    <citation type="submission" date="2019-03" db="EMBL/GenBank/DDBJ databases">
        <title>Genomic Encyclopedia of Type Strains, Phase IV (KMG-IV): sequencing the most valuable type-strain genomes for metagenomic binning, comparative biology and taxonomic classification.</title>
        <authorList>
            <person name="Goeker M."/>
        </authorList>
    </citation>
    <scope>NUCLEOTIDE SEQUENCE [LARGE SCALE GENOMIC DNA]</scope>
    <source>
        <strain evidence="1 2">DSM 21667</strain>
    </source>
</reference>
<sequence>MQGLTPATDTAALCARLCAAYPRRAAALQRMHDVCAEMAQTPGVIYSLASVAQACGKKRHPDDEPGPAEGTIRNPEGEPYRLLIAAFAERNPVSKHPRRTDPTEAELGRASPLVRHHVRALERRATALGAENRVLREEVGQLRAKLGGNCGEPEAAVPPEGIEELRDWLSPTSHAKRGWRVDEGGRLLDARGTTVMRAEAYRALTKTTEIPY</sequence>
<accession>A0A4R6YPU4</accession>
<comment type="caution">
    <text evidence="1">The sequence shown here is derived from an EMBL/GenBank/DDBJ whole genome shotgun (WGS) entry which is preliminary data.</text>
</comment>
<evidence type="ECO:0000313" key="1">
    <source>
        <dbReference type="EMBL" id="TDR39639.1"/>
    </source>
</evidence>
<evidence type="ECO:0000313" key="2">
    <source>
        <dbReference type="Proteomes" id="UP000295293"/>
    </source>
</evidence>
<organism evidence="1 2">
    <name type="scientific">Tahibacter aquaticus</name>
    <dbReference type="NCBI Taxonomy" id="520092"/>
    <lineage>
        <taxon>Bacteria</taxon>
        <taxon>Pseudomonadati</taxon>
        <taxon>Pseudomonadota</taxon>
        <taxon>Gammaproteobacteria</taxon>
        <taxon>Lysobacterales</taxon>
        <taxon>Rhodanobacteraceae</taxon>
        <taxon>Tahibacter</taxon>
    </lineage>
</organism>
<dbReference type="AlphaFoldDB" id="A0A4R6YPU4"/>
<dbReference type="EMBL" id="SNZH01000015">
    <property type="protein sequence ID" value="TDR39639.1"/>
    <property type="molecule type" value="Genomic_DNA"/>
</dbReference>
<gene>
    <name evidence="1" type="ORF">DFR29_11527</name>
</gene>
<protein>
    <submittedName>
        <fullName evidence="1">Uncharacterized protein</fullName>
    </submittedName>
</protein>
<dbReference type="RefSeq" id="WP_133820641.1">
    <property type="nucleotide sequence ID" value="NZ_SNZH01000015.1"/>
</dbReference>
<dbReference type="InterPro" id="IPR048061">
    <property type="entry name" value="GmtX-like"/>
</dbReference>
<name>A0A4R6YPU4_9GAMM</name>
<dbReference type="Proteomes" id="UP000295293">
    <property type="component" value="Unassembled WGS sequence"/>
</dbReference>